<gene>
    <name evidence="2" type="ORF">EV211_1014</name>
</gene>
<keyword evidence="3" id="KW-1185">Reference proteome</keyword>
<accession>A0A4R6QDU3</accession>
<evidence type="ECO:0000256" key="1">
    <source>
        <dbReference type="SAM" id="Phobius"/>
    </source>
</evidence>
<organism evidence="2 3">
    <name type="scientific">Aminicella lysinilytica</name>
    <dbReference type="NCBI Taxonomy" id="433323"/>
    <lineage>
        <taxon>Bacteria</taxon>
        <taxon>Bacillati</taxon>
        <taxon>Bacillota</taxon>
        <taxon>Clostridia</taxon>
        <taxon>Peptostreptococcales</taxon>
        <taxon>Anaerovoracaceae</taxon>
        <taxon>Aminicella</taxon>
    </lineage>
</organism>
<feature type="transmembrane region" description="Helical" evidence="1">
    <location>
        <begin position="79"/>
        <end position="104"/>
    </location>
</feature>
<keyword evidence="1" id="KW-0472">Membrane</keyword>
<feature type="transmembrane region" description="Helical" evidence="1">
    <location>
        <begin position="47"/>
        <end position="67"/>
    </location>
</feature>
<evidence type="ECO:0000313" key="3">
    <source>
        <dbReference type="Proteomes" id="UP000295500"/>
    </source>
</evidence>
<feature type="transmembrane region" description="Helical" evidence="1">
    <location>
        <begin position="142"/>
        <end position="165"/>
    </location>
</feature>
<name>A0A4R6QDU3_9FIRM</name>
<reference evidence="2 3" key="1">
    <citation type="submission" date="2019-03" db="EMBL/GenBank/DDBJ databases">
        <title>Genomic Encyclopedia of Type Strains, Phase IV (KMG-IV): sequencing the most valuable type-strain genomes for metagenomic binning, comparative biology and taxonomic classification.</title>
        <authorList>
            <person name="Goeker M."/>
        </authorList>
    </citation>
    <scope>NUCLEOTIDE SEQUENCE [LARGE SCALE GENOMIC DNA]</scope>
    <source>
        <strain evidence="2 3">DSM 28287</strain>
    </source>
</reference>
<dbReference type="InterPro" id="IPR014535">
    <property type="entry name" value="Hpre_diP_synt_I"/>
</dbReference>
<keyword evidence="1" id="KW-0812">Transmembrane</keyword>
<proteinExistence type="predicted"/>
<dbReference type="Proteomes" id="UP000295500">
    <property type="component" value="Unassembled WGS sequence"/>
</dbReference>
<dbReference type="AlphaFoldDB" id="A0A4R6QDU3"/>
<dbReference type="Pfam" id="PF07456">
    <property type="entry name" value="Hpre_diP_synt_I"/>
    <property type="match status" value="1"/>
</dbReference>
<keyword evidence="1" id="KW-1133">Transmembrane helix</keyword>
<dbReference type="RefSeq" id="WP_133527380.1">
    <property type="nucleotide sequence ID" value="NZ_SNXO01000001.1"/>
</dbReference>
<dbReference type="EMBL" id="SNXO01000001">
    <property type="protein sequence ID" value="TDP60490.1"/>
    <property type="molecule type" value="Genomic_DNA"/>
</dbReference>
<dbReference type="InterPro" id="IPR010898">
    <property type="entry name" value="Hpre_diP_synth_I"/>
</dbReference>
<protein>
    <submittedName>
        <fullName evidence="2">Heptaprenyl diphosphate synthase</fullName>
    </submittedName>
</protein>
<dbReference type="PIRSF" id="PIRSF027391">
    <property type="entry name" value="Hpre_diP_synt_I"/>
    <property type="match status" value="1"/>
</dbReference>
<comment type="caution">
    <text evidence="2">The sequence shown here is derived from an EMBL/GenBank/DDBJ whole genome shotgun (WGS) entry which is preliminary data.</text>
</comment>
<sequence>MTRSQISESAQRTRRLTMSAMYATLALIFTYVEFLIPYSVGIPGVKLGLANLVIIIALYEMDFRYAMAINLMRIALSGLLFSGIFAMFYSLAGGVISLIIMWLLMKTGKFSMIGVSMAGGVAHNMGQLLVAAFVVSNIKMFVYFPVLVFSGIGAGICIGIVAYVIDKRVPKQLFK</sequence>
<evidence type="ECO:0000313" key="2">
    <source>
        <dbReference type="EMBL" id="TDP60490.1"/>
    </source>
</evidence>
<feature type="transmembrane region" description="Helical" evidence="1">
    <location>
        <begin position="20"/>
        <end position="41"/>
    </location>
</feature>
<feature type="transmembrane region" description="Helical" evidence="1">
    <location>
        <begin position="110"/>
        <end position="135"/>
    </location>
</feature>
<dbReference type="Gene3D" id="1.10.1760.20">
    <property type="match status" value="1"/>
</dbReference>
<dbReference type="OrthoDB" id="9799095at2"/>